<keyword evidence="2" id="KW-1185">Reference proteome</keyword>
<dbReference type="AlphaFoldDB" id="A0A1H2RK28"/>
<evidence type="ECO:0000313" key="2">
    <source>
        <dbReference type="Proteomes" id="UP000182771"/>
    </source>
</evidence>
<dbReference type="OrthoDB" id="9957994at2"/>
<gene>
    <name evidence="1" type="ORF">SAMN05444420_101500</name>
</gene>
<proteinExistence type="predicted"/>
<dbReference type="GeneID" id="85017641"/>
<dbReference type="EMBL" id="FNND01000001">
    <property type="protein sequence ID" value="SDW19781.1"/>
    <property type="molecule type" value="Genomic_DNA"/>
</dbReference>
<dbReference type="Proteomes" id="UP000182771">
    <property type="component" value="Unassembled WGS sequence"/>
</dbReference>
<evidence type="ECO:0000313" key="1">
    <source>
        <dbReference type="EMBL" id="SDW19781.1"/>
    </source>
</evidence>
<comment type="caution">
    <text evidence="1">The sequence shown here is derived from an EMBL/GenBank/DDBJ whole genome shotgun (WGS) entry which is preliminary data.</text>
</comment>
<organism evidence="1 2">
    <name type="scientific">Capnocytophaga granulosa</name>
    <dbReference type="NCBI Taxonomy" id="45242"/>
    <lineage>
        <taxon>Bacteria</taxon>
        <taxon>Pseudomonadati</taxon>
        <taxon>Bacteroidota</taxon>
        <taxon>Flavobacteriia</taxon>
        <taxon>Flavobacteriales</taxon>
        <taxon>Flavobacteriaceae</taxon>
        <taxon>Capnocytophaga</taxon>
    </lineage>
</organism>
<reference evidence="1 2" key="1">
    <citation type="submission" date="2016-10" db="EMBL/GenBank/DDBJ databases">
        <authorList>
            <person name="Varghese N."/>
            <person name="Submissions S."/>
        </authorList>
    </citation>
    <scope>NUCLEOTIDE SEQUENCE [LARGE SCALE GENOMIC DNA]</scope>
    <source>
        <strain evidence="1 2">DSM 11449</strain>
    </source>
</reference>
<accession>A0A1H2RK28</accession>
<name>A0A1H2RK28_9FLAO</name>
<dbReference type="RefSeq" id="WP_009642446.1">
    <property type="nucleotide sequence ID" value="NZ_CAUUXI010000001.1"/>
</dbReference>
<sequence>MTATALQNSLYPSFGVINSFSIYEYKDTEYEEYALSVLRLANDNLSQSIAHFWKLPFTEKEINYHLLSKLEPLLKVLQKITLEEEVSQEIQREALLFIDNALTYKDLLTDYFEERELLLSNSKRMITPILIKNLDDEIQTR</sequence>
<protein>
    <submittedName>
        <fullName evidence="1">Uncharacterized protein</fullName>
    </submittedName>
</protein>